<proteinExistence type="inferred from homology"/>
<evidence type="ECO:0000256" key="1">
    <source>
        <dbReference type="ARBA" id="ARBA00010876"/>
    </source>
</evidence>
<gene>
    <name evidence="3" type="primary">truC</name>
    <name evidence="3" type="ORF">HAHE_19160</name>
</gene>
<evidence type="ECO:0000259" key="2">
    <source>
        <dbReference type="Pfam" id="PF00849"/>
    </source>
</evidence>
<dbReference type="EMBL" id="AP024702">
    <property type="protein sequence ID" value="BCX48008.1"/>
    <property type="molecule type" value="Genomic_DNA"/>
</dbReference>
<sequence length="210" mass="23777">MLVHPGRDPEPPEQIVMKRLRDQLGRRVYPVHRLDRPTSGVLLLALDKKTAAAAQQAFETRRVEKRYHAVVVGEVPDHWECETPLRRNPEDDLLPARTSFRRLTVRERGSFSSDPELMLSLIEAIPATGRFHQIRRHLLDRGQSIVGDYRYAGIETSDRLGATLGTGTRMLLQAKCLELTHPRTGEPLRIEAPVDPEFAKCFPALQTSGM</sequence>
<dbReference type="SUPFAM" id="SSF55120">
    <property type="entry name" value="Pseudouridine synthase"/>
    <property type="match status" value="1"/>
</dbReference>
<dbReference type="PANTHER" id="PTHR21600">
    <property type="entry name" value="MITOCHONDRIAL RNA PSEUDOURIDINE SYNTHASE"/>
    <property type="match status" value="1"/>
</dbReference>
<dbReference type="PROSITE" id="PS01129">
    <property type="entry name" value="PSI_RLU"/>
    <property type="match status" value="1"/>
</dbReference>
<dbReference type="InterPro" id="IPR006224">
    <property type="entry name" value="PsdUridine_synth_RluA-like_CS"/>
</dbReference>
<keyword evidence="4" id="KW-1185">Reference proteome</keyword>
<accession>A0ABN6H7U3</accession>
<dbReference type="InterPro" id="IPR020103">
    <property type="entry name" value="PsdUridine_synth_cat_dom_sf"/>
</dbReference>
<reference evidence="3 4" key="1">
    <citation type="submission" date="2021-06" db="EMBL/GenBank/DDBJ databases">
        <title>Complete genome of Haloferula helveola possessing various polysaccharide degrading enzymes.</title>
        <authorList>
            <person name="Takami H."/>
            <person name="Huang C."/>
            <person name="Hamasaki K."/>
        </authorList>
    </citation>
    <scope>NUCLEOTIDE SEQUENCE [LARGE SCALE GENOMIC DNA]</scope>
    <source>
        <strain evidence="3 4">CN-1</strain>
    </source>
</reference>
<dbReference type="InterPro" id="IPR050188">
    <property type="entry name" value="RluA_PseudoU_synthase"/>
</dbReference>
<name>A0ABN6H7U3_9BACT</name>
<evidence type="ECO:0000313" key="3">
    <source>
        <dbReference type="EMBL" id="BCX48008.1"/>
    </source>
</evidence>
<organism evidence="3 4">
    <name type="scientific">Haloferula helveola</name>
    <dbReference type="NCBI Taxonomy" id="490095"/>
    <lineage>
        <taxon>Bacteria</taxon>
        <taxon>Pseudomonadati</taxon>
        <taxon>Verrucomicrobiota</taxon>
        <taxon>Verrucomicrobiia</taxon>
        <taxon>Verrucomicrobiales</taxon>
        <taxon>Verrucomicrobiaceae</taxon>
        <taxon>Haloferula</taxon>
    </lineage>
</organism>
<dbReference type="InterPro" id="IPR006145">
    <property type="entry name" value="PsdUridine_synth_RsuA/RluA"/>
</dbReference>
<protein>
    <submittedName>
        <fullName evidence="3">tRNA pseudouridine synthase TruC</fullName>
    </submittedName>
</protein>
<dbReference type="RefSeq" id="WP_338690532.1">
    <property type="nucleotide sequence ID" value="NZ_AP024702.1"/>
</dbReference>
<feature type="domain" description="Pseudouridine synthase RsuA/RluA-like" evidence="2">
    <location>
        <begin position="14"/>
        <end position="138"/>
    </location>
</feature>
<comment type="similarity">
    <text evidence="1">Belongs to the pseudouridine synthase RluA family.</text>
</comment>
<dbReference type="Gene3D" id="3.30.2350.10">
    <property type="entry name" value="Pseudouridine synthase"/>
    <property type="match status" value="1"/>
</dbReference>
<dbReference type="Pfam" id="PF00849">
    <property type="entry name" value="PseudoU_synth_2"/>
    <property type="match status" value="1"/>
</dbReference>
<dbReference type="Proteomes" id="UP001374893">
    <property type="component" value="Chromosome"/>
</dbReference>
<evidence type="ECO:0000313" key="4">
    <source>
        <dbReference type="Proteomes" id="UP001374893"/>
    </source>
</evidence>
<dbReference type="PANTHER" id="PTHR21600:SF87">
    <property type="entry name" value="RNA PSEUDOURIDYLATE SYNTHASE DOMAIN-CONTAINING PROTEIN 1"/>
    <property type="match status" value="1"/>
</dbReference>